<keyword evidence="3" id="KW-1185">Reference proteome</keyword>
<protein>
    <submittedName>
        <fullName evidence="2">Uncharacterized protein</fullName>
    </submittedName>
</protein>
<name>A0A1I0RNR3_9FLAO</name>
<reference evidence="3" key="1">
    <citation type="submission" date="2016-10" db="EMBL/GenBank/DDBJ databases">
        <authorList>
            <person name="Varghese N."/>
            <person name="Submissions S."/>
        </authorList>
    </citation>
    <scope>NUCLEOTIDE SEQUENCE [LARGE SCALE GENOMIC DNA]</scope>
    <source>
        <strain evidence="3">DSM 17724</strain>
    </source>
</reference>
<keyword evidence="1" id="KW-0812">Transmembrane</keyword>
<dbReference type="RefSeq" id="WP_089793932.1">
    <property type="nucleotide sequence ID" value="NZ_FOIU01000002.1"/>
</dbReference>
<dbReference type="Proteomes" id="UP000199469">
    <property type="component" value="Unassembled WGS sequence"/>
</dbReference>
<dbReference type="STRING" id="356305.SAMN05421841_3007"/>
<feature type="transmembrane region" description="Helical" evidence="1">
    <location>
        <begin position="90"/>
        <end position="111"/>
    </location>
</feature>
<proteinExistence type="predicted"/>
<feature type="transmembrane region" description="Helical" evidence="1">
    <location>
        <begin position="63"/>
        <end position="84"/>
    </location>
</feature>
<evidence type="ECO:0000256" key="1">
    <source>
        <dbReference type="SAM" id="Phobius"/>
    </source>
</evidence>
<sequence length="120" mass="14187">MKNILIHSVSVVISFFWLVTEKETYNPISLKGPDFLKFYLILLLCFYTSVFVLNFLKERVTKVTILFIILIFVLGMVKLIKGMILDKPVGYLLLILFFEGVFYIYFMLFYFNKKLKLSSK</sequence>
<evidence type="ECO:0000313" key="2">
    <source>
        <dbReference type="EMBL" id="SEW42900.1"/>
    </source>
</evidence>
<keyword evidence="1" id="KW-1133">Transmembrane helix</keyword>
<gene>
    <name evidence="2" type="ORF">SAMN05421841_3007</name>
</gene>
<dbReference type="OrthoDB" id="1273304at2"/>
<evidence type="ECO:0000313" key="3">
    <source>
        <dbReference type="Proteomes" id="UP000199469"/>
    </source>
</evidence>
<dbReference type="EMBL" id="FOIU01000002">
    <property type="protein sequence ID" value="SEW42900.1"/>
    <property type="molecule type" value="Genomic_DNA"/>
</dbReference>
<feature type="transmembrane region" description="Helical" evidence="1">
    <location>
        <begin position="38"/>
        <end position="56"/>
    </location>
</feature>
<dbReference type="AlphaFoldDB" id="A0A1I0RNR3"/>
<organism evidence="2 3">
    <name type="scientific">Chryseobacterium wanjuense</name>
    <dbReference type="NCBI Taxonomy" id="356305"/>
    <lineage>
        <taxon>Bacteria</taxon>
        <taxon>Pseudomonadati</taxon>
        <taxon>Bacteroidota</taxon>
        <taxon>Flavobacteriia</taxon>
        <taxon>Flavobacteriales</taxon>
        <taxon>Weeksellaceae</taxon>
        <taxon>Chryseobacterium group</taxon>
        <taxon>Chryseobacterium</taxon>
    </lineage>
</organism>
<keyword evidence="1" id="KW-0472">Membrane</keyword>
<accession>A0A1I0RNR3</accession>